<reference evidence="2 3" key="1">
    <citation type="journal article" date="2019" name="Sci. Rep.">
        <title>Orb-weaving spider Araneus ventricosus genome elucidates the spidroin gene catalogue.</title>
        <authorList>
            <person name="Kono N."/>
            <person name="Nakamura H."/>
            <person name="Ohtoshi R."/>
            <person name="Moran D.A.P."/>
            <person name="Shinohara A."/>
            <person name="Yoshida Y."/>
            <person name="Fujiwara M."/>
            <person name="Mori M."/>
            <person name="Tomita M."/>
            <person name="Arakawa K."/>
        </authorList>
    </citation>
    <scope>NUCLEOTIDE SEQUENCE [LARGE SCALE GENOMIC DNA]</scope>
</reference>
<accession>A0A4Y2L000</accession>
<proteinExistence type="predicted"/>
<keyword evidence="3" id="KW-1185">Reference proteome</keyword>
<evidence type="ECO:0000256" key="1">
    <source>
        <dbReference type="SAM" id="MobiDB-lite"/>
    </source>
</evidence>
<dbReference type="AlphaFoldDB" id="A0A4Y2L000"/>
<name>A0A4Y2L000_ARAVE</name>
<evidence type="ECO:0000313" key="2">
    <source>
        <dbReference type="EMBL" id="GBN07961.1"/>
    </source>
</evidence>
<protein>
    <submittedName>
        <fullName evidence="2">Uncharacterized protein</fullName>
    </submittedName>
</protein>
<dbReference type="EMBL" id="BGPR01005213">
    <property type="protein sequence ID" value="GBN07961.1"/>
    <property type="molecule type" value="Genomic_DNA"/>
</dbReference>
<organism evidence="2 3">
    <name type="scientific">Araneus ventricosus</name>
    <name type="common">Orbweaver spider</name>
    <name type="synonym">Epeira ventricosa</name>
    <dbReference type="NCBI Taxonomy" id="182803"/>
    <lineage>
        <taxon>Eukaryota</taxon>
        <taxon>Metazoa</taxon>
        <taxon>Ecdysozoa</taxon>
        <taxon>Arthropoda</taxon>
        <taxon>Chelicerata</taxon>
        <taxon>Arachnida</taxon>
        <taxon>Araneae</taxon>
        <taxon>Araneomorphae</taxon>
        <taxon>Entelegynae</taxon>
        <taxon>Araneoidea</taxon>
        <taxon>Araneidae</taxon>
        <taxon>Araneus</taxon>
    </lineage>
</organism>
<evidence type="ECO:0000313" key="3">
    <source>
        <dbReference type="Proteomes" id="UP000499080"/>
    </source>
</evidence>
<dbReference type="Proteomes" id="UP000499080">
    <property type="component" value="Unassembled WGS sequence"/>
</dbReference>
<sequence length="109" mass="11809">MASVVVFNARGSTAASQCTAGRGLGLEGDTPPSAEGSLEGKRWKTEPVKETLVYILVSIYFFQNGHISNLRICETCYARHPTPTPNSFDFSALFETVPCFVSSGITFPE</sequence>
<comment type="caution">
    <text evidence="2">The sequence shown here is derived from an EMBL/GenBank/DDBJ whole genome shotgun (WGS) entry which is preliminary data.</text>
</comment>
<feature type="region of interest" description="Disordered" evidence="1">
    <location>
        <begin position="21"/>
        <end position="41"/>
    </location>
</feature>
<gene>
    <name evidence="2" type="ORF">AVEN_165112_1</name>
</gene>